<accession>A0A420Y052</accession>
<name>A0A420Y052_9PEZI</name>
<comment type="caution">
    <text evidence="3">The sequence shown here is derived from an EMBL/GenBank/DDBJ whole genome shotgun (WGS) entry which is preliminary data.</text>
</comment>
<reference evidence="3 4" key="1">
    <citation type="submission" date="2018-08" db="EMBL/GenBank/DDBJ databases">
        <title>Draft genome of the lignicolous fungus Coniochaeta pulveracea.</title>
        <authorList>
            <person name="Borstlap C.J."/>
            <person name="De Witt R.N."/>
            <person name="Botha A."/>
            <person name="Volschenk H."/>
        </authorList>
    </citation>
    <scope>NUCLEOTIDE SEQUENCE [LARGE SCALE GENOMIC DNA]</scope>
    <source>
        <strain evidence="3 4">CAB683</strain>
    </source>
</reference>
<dbReference type="Gene3D" id="3.40.50.850">
    <property type="entry name" value="Isochorismatase-like"/>
    <property type="match status" value="1"/>
</dbReference>
<dbReference type="InterPro" id="IPR000868">
    <property type="entry name" value="Isochorismatase-like_dom"/>
</dbReference>
<dbReference type="Pfam" id="PF00857">
    <property type="entry name" value="Isochorismatase"/>
    <property type="match status" value="1"/>
</dbReference>
<keyword evidence="4" id="KW-1185">Reference proteome</keyword>
<protein>
    <recommendedName>
        <fullName evidence="2">Isochorismatase-like domain-containing protein</fullName>
    </recommendedName>
</protein>
<organism evidence="3 4">
    <name type="scientific">Coniochaeta pulveracea</name>
    <dbReference type="NCBI Taxonomy" id="177199"/>
    <lineage>
        <taxon>Eukaryota</taxon>
        <taxon>Fungi</taxon>
        <taxon>Dikarya</taxon>
        <taxon>Ascomycota</taxon>
        <taxon>Pezizomycotina</taxon>
        <taxon>Sordariomycetes</taxon>
        <taxon>Sordariomycetidae</taxon>
        <taxon>Coniochaetales</taxon>
        <taxon>Coniochaetaceae</taxon>
        <taxon>Coniochaeta</taxon>
    </lineage>
</organism>
<proteinExistence type="inferred from homology"/>
<evidence type="ECO:0000313" key="4">
    <source>
        <dbReference type="Proteomes" id="UP000275385"/>
    </source>
</evidence>
<feature type="domain" description="Isochorismatase-like" evidence="2">
    <location>
        <begin position="66"/>
        <end position="216"/>
    </location>
</feature>
<dbReference type="Proteomes" id="UP000275385">
    <property type="component" value="Unassembled WGS sequence"/>
</dbReference>
<dbReference type="EMBL" id="QVQW01000082">
    <property type="protein sequence ID" value="RKU41129.1"/>
    <property type="molecule type" value="Genomic_DNA"/>
</dbReference>
<evidence type="ECO:0000259" key="2">
    <source>
        <dbReference type="Pfam" id="PF00857"/>
    </source>
</evidence>
<dbReference type="SUPFAM" id="SSF52499">
    <property type="entry name" value="Isochorismatase-like hydrolases"/>
    <property type="match status" value="1"/>
</dbReference>
<comment type="similarity">
    <text evidence="1">Belongs to the isochorismatase family.</text>
</comment>
<dbReference type="InterPro" id="IPR036380">
    <property type="entry name" value="Isochorismatase-like_sf"/>
</dbReference>
<dbReference type="PANTHER" id="PTHR43559">
    <property type="entry name" value="HYDROLASE YCAC-RELATED"/>
    <property type="match status" value="1"/>
</dbReference>
<gene>
    <name evidence="3" type="ORF">DL546_004695</name>
</gene>
<dbReference type="InterPro" id="IPR053152">
    <property type="entry name" value="Hydrolase_YcaC-like"/>
</dbReference>
<evidence type="ECO:0000256" key="1">
    <source>
        <dbReference type="ARBA" id="ARBA00006336"/>
    </source>
</evidence>
<evidence type="ECO:0000313" key="3">
    <source>
        <dbReference type="EMBL" id="RKU41129.1"/>
    </source>
</evidence>
<dbReference type="OrthoDB" id="167809at2759"/>
<dbReference type="PANTHER" id="PTHR43559:SF3">
    <property type="entry name" value="HYDROLASE YCAC-RELATED"/>
    <property type="match status" value="1"/>
</dbReference>
<dbReference type="AlphaFoldDB" id="A0A420Y052"/>
<sequence length="282" mass="31108">MLFQMKEAIQNTADIPVTANPDLSRHILFNSYKMKLTVHSLLAFLFTTLALADKVPFERLNKDDALLLIIDLQEGLYTLARDFDATLYRDNMIAHSALGQVFDLPVILTTSAQTGPNGPLPQEILDMYPSAPLIKRQGEVDAWDNADFRAAVRAANKTQIIMAGIVTDVCTTFLALSLRAEGYSVWANVEASGTTTGLIRDVSNDRMARAGVNVVSLFSIVCDLMRDWRNTPGATELFPWLDKYLPAYGYLARGHRAAIVNGSVGSGEDRLPTKKRGVKMLN</sequence>